<dbReference type="EMBL" id="LFYR01000079">
    <property type="protein sequence ID" value="KMZ76165.1"/>
    <property type="molecule type" value="Genomic_DNA"/>
</dbReference>
<dbReference type="OrthoDB" id="591587at2759"/>
<dbReference type="PANTHER" id="PTHR31170">
    <property type="entry name" value="BNAC04G53230D PROTEIN"/>
    <property type="match status" value="1"/>
</dbReference>
<comment type="caution">
    <text evidence="1">The sequence shown here is derived from an EMBL/GenBank/DDBJ whole genome shotgun (WGS) entry which is preliminary data.</text>
</comment>
<protein>
    <submittedName>
        <fullName evidence="1">Uncharacterized protein</fullName>
    </submittedName>
</protein>
<dbReference type="InterPro" id="IPR004158">
    <property type="entry name" value="DUF247_pln"/>
</dbReference>
<reference evidence="2" key="1">
    <citation type="journal article" date="2016" name="Nature">
        <title>The genome of the seagrass Zostera marina reveals angiosperm adaptation to the sea.</title>
        <authorList>
            <person name="Olsen J.L."/>
            <person name="Rouze P."/>
            <person name="Verhelst B."/>
            <person name="Lin Y.-C."/>
            <person name="Bayer T."/>
            <person name="Collen J."/>
            <person name="Dattolo E."/>
            <person name="De Paoli E."/>
            <person name="Dittami S."/>
            <person name="Maumus F."/>
            <person name="Michel G."/>
            <person name="Kersting A."/>
            <person name="Lauritano C."/>
            <person name="Lohaus R."/>
            <person name="Toepel M."/>
            <person name="Tonon T."/>
            <person name="Vanneste K."/>
            <person name="Amirebrahimi M."/>
            <person name="Brakel J."/>
            <person name="Bostroem C."/>
            <person name="Chovatia M."/>
            <person name="Grimwood J."/>
            <person name="Jenkins J.W."/>
            <person name="Jueterbock A."/>
            <person name="Mraz A."/>
            <person name="Stam W.T."/>
            <person name="Tice H."/>
            <person name="Bornberg-Bauer E."/>
            <person name="Green P.J."/>
            <person name="Pearson G.A."/>
            <person name="Procaccini G."/>
            <person name="Duarte C.M."/>
            <person name="Schmutz J."/>
            <person name="Reusch T.B.H."/>
            <person name="Van de Peer Y."/>
        </authorList>
    </citation>
    <scope>NUCLEOTIDE SEQUENCE [LARGE SCALE GENOMIC DNA]</scope>
    <source>
        <strain evidence="2">cv. Finnish</strain>
    </source>
</reference>
<accession>A0A0K9Q640</accession>
<sequence>MSLSQMMLISSWANVHLEHSQSEIQMAEEEEALTYLVAPEVISGEIKEEKLVSNELITNDADIELGEFSSDVQHSQSEIQMVEEKEAATNLVASKISGEIKEEKLVSNDVVASIVNELITNDADINYIEKLRSTETVTMCRVPEEIVGADDNDRAHFKPKVISIGPYHSKNEAFYPMQSLKLQYLNDLLRRSKTKNNKVEKYTKAIENQLVTEKAKYCEFAACGISDAEFLKLLVLDGCFIVEFLLKYAEPFRRRKIATMLGSIRFEKNECPYNMFFDAITMYNGMKEINANFFTEFENMLFYEQINIWLQNNGEGVGDWLDR</sequence>
<dbReference type="Proteomes" id="UP000036987">
    <property type="component" value="Unassembled WGS sequence"/>
</dbReference>
<dbReference type="PANTHER" id="PTHR31170:SF25">
    <property type="entry name" value="BNAA09G04570D PROTEIN"/>
    <property type="match status" value="1"/>
</dbReference>
<evidence type="ECO:0000313" key="1">
    <source>
        <dbReference type="EMBL" id="KMZ76165.1"/>
    </source>
</evidence>
<dbReference type="AlphaFoldDB" id="A0A0K9Q640"/>
<dbReference type="Pfam" id="PF03140">
    <property type="entry name" value="DUF247"/>
    <property type="match status" value="1"/>
</dbReference>
<organism evidence="1 2">
    <name type="scientific">Zostera marina</name>
    <name type="common">Eelgrass</name>
    <dbReference type="NCBI Taxonomy" id="29655"/>
    <lineage>
        <taxon>Eukaryota</taxon>
        <taxon>Viridiplantae</taxon>
        <taxon>Streptophyta</taxon>
        <taxon>Embryophyta</taxon>
        <taxon>Tracheophyta</taxon>
        <taxon>Spermatophyta</taxon>
        <taxon>Magnoliopsida</taxon>
        <taxon>Liliopsida</taxon>
        <taxon>Zosteraceae</taxon>
        <taxon>Zostera</taxon>
    </lineage>
</organism>
<gene>
    <name evidence="1" type="ORF">ZOSMA_106G00710</name>
</gene>
<proteinExistence type="predicted"/>
<name>A0A0K9Q640_ZOSMR</name>
<keyword evidence="2" id="KW-1185">Reference proteome</keyword>
<evidence type="ECO:0000313" key="2">
    <source>
        <dbReference type="Proteomes" id="UP000036987"/>
    </source>
</evidence>